<evidence type="ECO:0000256" key="2">
    <source>
        <dbReference type="ARBA" id="ARBA00012759"/>
    </source>
</evidence>
<feature type="compositionally biased region" description="Gly residues" evidence="7">
    <location>
        <begin position="471"/>
        <end position="485"/>
    </location>
</feature>
<comment type="catalytic activity">
    <reaction evidence="1">
        <text>Thiol-dependent hydrolysis of ester, thioester, amide, peptide and isopeptide bonds formed by the C-terminal Gly of ubiquitin (a 76-residue protein attached to proteins as an intracellular targeting signal).</text>
        <dbReference type="EC" id="3.4.19.12"/>
    </reaction>
</comment>
<dbReference type="GO" id="GO:0006508">
    <property type="term" value="P:proteolysis"/>
    <property type="evidence" value="ECO:0007669"/>
    <property type="project" value="UniProtKB-KW"/>
</dbReference>
<dbReference type="AlphaFoldDB" id="A0A8A3PBA4"/>
<dbReference type="InterPro" id="IPR019400">
    <property type="entry name" value="Peptidase_C65_otubain"/>
</dbReference>
<feature type="compositionally biased region" description="Low complexity" evidence="7">
    <location>
        <begin position="346"/>
        <end position="365"/>
    </location>
</feature>
<dbReference type="InterPro" id="IPR003323">
    <property type="entry name" value="OTU_dom"/>
</dbReference>
<evidence type="ECO:0000256" key="1">
    <source>
        <dbReference type="ARBA" id="ARBA00000707"/>
    </source>
</evidence>
<dbReference type="SUPFAM" id="SSF54001">
    <property type="entry name" value="Cysteine proteinases"/>
    <property type="match status" value="1"/>
</dbReference>
<feature type="domain" description="OTU" evidence="8">
    <location>
        <begin position="60"/>
        <end position="267"/>
    </location>
</feature>
<evidence type="ECO:0000313" key="9">
    <source>
        <dbReference type="EMBL" id="QSZ32385.1"/>
    </source>
</evidence>
<dbReference type="EMBL" id="CP063407">
    <property type="protein sequence ID" value="QSZ32385.1"/>
    <property type="molecule type" value="Genomic_DNA"/>
</dbReference>
<dbReference type="PROSITE" id="PS50802">
    <property type="entry name" value="OTU"/>
    <property type="match status" value="1"/>
</dbReference>
<dbReference type="GO" id="GO:0043130">
    <property type="term" value="F:ubiquitin binding"/>
    <property type="evidence" value="ECO:0007669"/>
    <property type="project" value="TreeGrafter"/>
</dbReference>
<feature type="region of interest" description="Disordered" evidence="7">
    <location>
        <begin position="346"/>
        <end position="386"/>
    </location>
</feature>
<dbReference type="Pfam" id="PF10275">
    <property type="entry name" value="Peptidase_C65"/>
    <property type="match status" value="1"/>
</dbReference>
<evidence type="ECO:0000313" key="10">
    <source>
        <dbReference type="Proteomes" id="UP000672032"/>
    </source>
</evidence>
<dbReference type="InterPro" id="IPR042467">
    <property type="entry name" value="Peptidase_C65_otubain_sub2"/>
</dbReference>
<keyword evidence="5" id="KW-0378">Hydrolase</keyword>
<sequence length="492" mass="53965">MEDDGVHDLEAQEALAREFQPALEGPLVGEKKSSLAIAVEYAKADPIYVSKTSALPQKYSHYRPILGDGNCGWRAAAFSYFETLLRLGNKGQVEEELARIMSLNNLLITAGGFSGWLFEDMVDQTTSLMREMAGLMDTSIQAAESLILTKFNDPDISNAIVYHFRILASSWLKANPQNYEGFIPGGGGVDEYRRVHLDVPDQEIDHLGMVLLIDVLLKPTGFAVEIVYLDRSEGTQVNSHIFQADDANGPIIYLLYRPGHYDILYKDLLRQSIDMSSSIQVNRATNFSHQHSIQQNAPMSSFQNMDLLLSIPGVSMASPYSNFSSQYQTPMSQSFAPLPISTAISPMSPTASTPQSATSASSLPTRSTFTSINSPPPILSSPHPFQNTQTTLAIHPLPTPHPHTISSPTSLGLTPASFRPSKYEWAMTADLHEGPVPSFQTNTFKNSHYNTAHYNNPNFQPEEWTPEEDGLGMGSKGGGVGGFGSWGRKRSS</sequence>
<dbReference type="GO" id="GO:0005634">
    <property type="term" value="C:nucleus"/>
    <property type="evidence" value="ECO:0007669"/>
    <property type="project" value="TreeGrafter"/>
</dbReference>
<accession>A0A8A3PBA4</accession>
<dbReference type="PANTHER" id="PTHR12931">
    <property type="entry name" value="UBIQUITIN THIOLESTERASE PROTEIN OTUB"/>
    <property type="match status" value="1"/>
</dbReference>
<keyword evidence="10" id="KW-1185">Reference proteome</keyword>
<dbReference type="InterPro" id="IPR042468">
    <property type="entry name" value="Peptidase_C65_otubain_sub1"/>
</dbReference>
<keyword evidence="3" id="KW-0645">Protease</keyword>
<dbReference type="EC" id="3.4.19.12" evidence="2"/>
<evidence type="ECO:0000256" key="5">
    <source>
        <dbReference type="ARBA" id="ARBA00022801"/>
    </source>
</evidence>
<proteinExistence type="predicted"/>
<keyword evidence="4" id="KW-0833">Ubl conjugation pathway</keyword>
<evidence type="ECO:0000256" key="4">
    <source>
        <dbReference type="ARBA" id="ARBA00022786"/>
    </source>
</evidence>
<keyword evidence="6" id="KW-0788">Thiol protease</keyword>
<feature type="region of interest" description="Disordered" evidence="7">
    <location>
        <begin position="452"/>
        <end position="492"/>
    </location>
</feature>
<evidence type="ECO:0000256" key="7">
    <source>
        <dbReference type="SAM" id="MobiDB-lite"/>
    </source>
</evidence>
<name>A0A8A3PBA4_9HELO</name>
<organism evidence="9 10">
    <name type="scientific">Monilinia vaccinii-corymbosi</name>
    <dbReference type="NCBI Taxonomy" id="61207"/>
    <lineage>
        <taxon>Eukaryota</taxon>
        <taxon>Fungi</taxon>
        <taxon>Dikarya</taxon>
        <taxon>Ascomycota</taxon>
        <taxon>Pezizomycotina</taxon>
        <taxon>Leotiomycetes</taxon>
        <taxon>Helotiales</taxon>
        <taxon>Sclerotiniaceae</taxon>
        <taxon>Monilinia</taxon>
    </lineage>
</organism>
<protein>
    <recommendedName>
        <fullName evidence="2">ubiquitinyl hydrolase 1</fullName>
        <ecNumber evidence="2">3.4.19.12</ecNumber>
    </recommendedName>
</protein>
<dbReference type="InterPro" id="IPR038765">
    <property type="entry name" value="Papain-like_cys_pep_sf"/>
</dbReference>
<evidence type="ECO:0000256" key="6">
    <source>
        <dbReference type="ARBA" id="ARBA00022807"/>
    </source>
</evidence>
<evidence type="ECO:0000259" key="8">
    <source>
        <dbReference type="PROSITE" id="PS50802"/>
    </source>
</evidence>
<dbReference type="Gene3D" id="1.20.1300.20">
    <property type="entry name" value="Peptidase C65 Otubain, subdomain 2"/>
    <property type="match status" value="1"/>
</dbReference>
<dbReference type="GO" id="GO:0071108">
    <property type="term" value="P:protein K48-linked deubiquitination"/>
    <property type="evidence" value="ECO:0007669"/>
    <property type="project" value="TreeGrafter"/>
</dbReference>
<dbReference type="CDD" id="cd22749">
    <property type="entry name" value="Otubain_C65"/>
    <property type="match status" value="1"/>
</dbReference>
<gene>
    <name evidence="9" type="ORF">DSL72_001959</name>
</gene>
<dbReference type="Proteomes" id="UP000672032">
    <property type="component" value="Chromosome 3"/>
</dbReference>
<dbReference type="OrthoDB" id="18915at2759"/>
<evidence type="ECO:0000256" key="3">
    <source>
        <dbReference type="ARBA" id="ARBA00022670"/>
    </source>
</evidence>
<dbReference type="Gene3D" id="3.30.200.60">
    <property type="entry name" value="Peptidase C65 Otubain, subdomain 1"/>
    <property type="match status" value="1"/>
</dbReference>
<dbReference type="PANTHER" id="PTHR12931:SF15">
    <property type="entry name" value="UBIQUITIN THIOESTERASE OTUBAIN-LIKE"/>
    <property type="match status" value="1"/>
</dbReference>
<dbReference type="GO" id="GO:0004843">
    <property type="term" value="F:cysteine-type deubiquitinase activity"/>
    <property type="evidence" value="ECO:0007669"/>
    <property type="project" value="UniProtKB-EC"/>
</dbReference>
<reference evidence="9" key="1">
    <citation type="submission" date="2020-10" db="EMBL/GenBank/DDBJ databases">
        <title>Genome Sequence of Monilinia vaccinii-corymbosi Sheds Light on Mummy Berry Disease Infection of Blueberry and Mating Type.</title>
        <authorList>
            <person name="Yow A.G."/>
            <person name="Zhang Y."/>
            <person name="Bansal K."/>
            <person name="Eacker S.M."/>
            <person name="Sullivan S."/>
            <person name="Liachko I."/>
            <person name="Cubeta M.A."/>
            <person name="Rollins J.A."/>
            <person name="Ashrafi H."/>
        </authorList>
    </citation>
    <scope>NUCLEOTIDE SEQUENCE</scope>
    <source>
        <strain evidence="9">RL-1</strain>
    </source>
</reference>